<accession>A0AAW7Z778</accession>
<proteinExistence type="predicted"/>
<sequence length="171" mass="18724">MKLLKKIILCLVFILGTLSYSNTVFAGLSYYAYDEAKRYADPGILWYPVTYAEEYDHVSIKDFLNVGSSNITNENGPTVHVYPTTGAVVTYRDSIRAIVKIANSPGPFYYSINDSNPENMTAKIASGNMINLNTSGSAGNKTFTVYVKDKLGGVGSATIIIRKKDSTNPQL</sequence>
<dbReference type="AlphaFoldDB" id="A0AAW7Z778"/>
<dbReference type="Proteomes" id="UP001172911">
    <property type="component" value="Unassembled WGS sequence"/>
</dbReference>
<name>A0AAW7Z778_9FIRM</name>
<comment type="caution">
    <text evidence="1">The sequence shown here is derived from an EMBL/GenBank/DDBJ whole genome shotgun (WGS) entry which is preliminary data.</text>
</comment>
<reference evidence="1" key="2">
    <citation type="submission" date="2023-03" db="EMBL/GenBank/DDBJ databases">
        <authorList>
            <person name="Zhang Z."/>
        </authorList>
    </citation>
    <scope>NUCLEOTIDE SEQUENCE</scope>
    <source>
        <strain evidence="1">DSA</strain>
    </source>
</reference>
<organism evidence="1 2">
    <name type="scientific">Desulforamulus aquiferis</name>
    <dbReference type="NCBI Taxonomy" id="1397668"/>
    <lineage>
        <taxon>Bacteria</taxon>
        <taxon>Bacillati</taxon>
        <taxon>Bacillota</taxon>
        <taxon>Clostridia</taxon>
        <taxon>Eubacteriales</taxon>
        <taxon>Peptococcaceae</taxon>
        <taxon>Desulforamulus</taxon>
    </lineage>
</organism>
<evidence type="ECO:0000313" key="1">
    <source>
        <dbReference type="EMBL" id="MDO7785807.1"/>
    </source>
</evidence>
<dbReference type="RefSeq" id="WP_304540432.1">
    <property type="nucleotide sequence ID" value="NZ_JARPTC010000001.1"/>
</dbReference>
<evidence type="ECO:0000313" key="2">
    <source>
        <dbReference type="Proteomes" id="UP001172911"/>
    </source>
</evidence>
<gene>
    <name evidence="1" type="ORF">P6N53_00985</name>
</gene>
<dbReference type="EMBL" id="JARPTC010000001">
    <property type="protein sequence ID" value="MDO7785807.1"/>
    <property type="molecule type" value="Genomic_DNA"/>
</dbReference>
<reference evidence="1" key="1">
    <citation type="journal article" date="2023" name="J. Hazard. Mater.">
        <title>Anaerobic biodegradation of pyrene and benzo[a]pyrene by a new sulfate-reducing Desulforamulus aquiferis strain DSA.</title>
        <authorList>
            <person name="Zhang Z."/>
            <person name="Sun J."/>
            <person name="Gong X."/>
            <person name="Wang C."/>
            <person name="Wang H."/>
        </authorList>
    </citation>
    <scope>NUCLEOTIDE SEQUENCE</scope>
    <source>
        <strain evidence="1">DSA</strain>
    </source>
</reference>
<protein>
    <submittedName>
        <fullName evidence="1">Uncharacterized protein</fullName>
    </submittedName>
</protein>
<keyword evidence="2" id="KW-1185">Reference proteome</keyword>